<evidence type="ECO:0000259" key="7">
    <source>
        <dbReference type="PROSITE" id="PS50110"/>
    </source>
</evidence>
<feature type="modified residue" description="4-aspartylphosphate" evidence="4">
    <location>
        <position position="57"/>
    </location>
</feature>
<feature type="compositionally biased region" description="Acidic residues" evidence="5">
    <location>
        <begin position="257"/>
        <end position="271"/>
    </location>
</feature>
<dbReference type="PANTHER" id="PTHR43280">
    <property type="entry name" value="ARAC-FAMILY TRANSCRIPTIONAL REGULATOR"/>
    <property type="match status" value="1"/>
</dbReference>
<evidence type="ECO:0000256" key="3">
    <source>
        <dbReference type="ARBA" id="ARBA00023163"/>
    </source>
</evidence>
<feature type="domain" description="HTH araC/xylS-type" evidence="6">
    <location>
        <begin position="157"/>
        <end position="255"/>
    </location>
</feature>
<dbReference type="Pfam" id="PF12833">
    <property type="entry name" value="HTH_18"/>
    <property type="match status" value="1"/>
</dbReference>
<dbReference type="Gene3D" id="3.40.50.2300">
    <property type="match status" value="1"/>
</dbReference>
<dbReference type="InterPro" id="IPR011006">
    <property type="entry name" value="CheY-like_superfamily"/>
</dbReference>
<evidence type="ECO:0000259" key="6">
    <source>
        <dbReference type="PROSITE" id="PS01124"/>
    </source>
</evidence>
<evidence type="ECO:0000256" key="4">
    <source>
        <dbReference type="PROSITE-ProRule" id="PRU00169"/>
    </source>
</evidence>
<dbReference type="SUPFAM" id="SSF52172">
    <property type="entry name" value="CheY-like"/>
    <property type="match status" value="1"/>
</dbReference>
<dbReference type="SMART" id="SM00342">
    <property type="entry name" value="HTH_ARAC"/>
    <property type="match status" value="1"/>
</dbReference>
<dbReference type="PANTHER" id="PTHR43280:SF28">
    <property type="entry name" value="HTH-TYPE TRANSCRIPTIONAL ACTIVATOR RHAS"/>
    <property type="match status" value="1"/>
</dbReference>
<dbReference type="PROSITE" id="PS01124">
    <property type="entry name" value="HTH_ARAC_FAMILY_2"/>
    <property type="match status" value="1"/>
</dbReference>
<organism evidence="8 9">
    <name type="scientific">Cohnella boryungensis</name>
    <dbReference type="NCBI Taxonomy" id="768479"/>
    <lineage>
        <taxon>Bacteria</taxon>
        <taxon>Bacillati</taxon>
        <taxon>Bacillota</taxon>
        <taxon>Bacilli</taxon>
        <taxon>Bacillales</taxon>
        <taxon>Paenibacillaceae</taxon>
        <taxon>Cohnella</taxon>
    </lineage>
</organism>
<sequence>MRTYTILIVDDEPKTRQGLQRMLESWGDGSYRVLTADNGHAALEVLKEREIDLLITDIRMPEISGLSLAGQVEAMGLTRKPAVVLVSGYAEFDYAQQAIQLGVVNYLLKPIGKDKLLAAVEQALQAGEKRNRMSMMHRIADPRLMETDCSSVSKPVADALLYVDKHLEQVFGLREVADAIQLNPSYFSVLFKEQMRMTFSEYVTRRKLQRAKELLLRTKLSVAEIAERTGYQTIKYFHKLFKEYEGCSPGQYRAEMAESDSDPEQEQETQK</sequence>
<dbReference type="CDD" id="cd17536">
    <property type="entry name" value="REC_YesN-like"/>
    <property type="match status" value="1"/>
</dbReference>
<evidence type="ECO:0000256" key="1">
    <source>
        <dbReference type="ARBA" id="ARBA00023015"/>
    </source>
</evidence>
<keyword evidence="2" id="KW-0238">DNA-binding</keyword>
<evidence type="ECO:0000313" key="9">
    <source>
        <dbReference type="Proteomes" id="UP001595755"/>
    </source>
</evidence>
<protein>
    <submittedName>
        <fullName evidence="8">Response regulator</fullName>
    </submittedName>
</protein>
<dbReference type="PROSITE" id="PS50110">
    <property type="entry name" value="RESPONSE_REGULATORY"/>
    <property type="match status" value="1"/>
</dbReference>
<dbReference type="InterPro" id="IPR018060">
    <property type="entry name" value="HTH_AraC"/>
</dbReference>
<dbReference type="InterPro" id="IPR018062">
    <property type="entry name" value="HTH_AraC-typ_CS"/>
</dbReference>
<keyword evidence="9" id="KW-1185">Reference proteome</keyword>
<accession>A0ABV8SH20</accession>
<gene>
    <name evidence="8" type="ORF">ACFO1S_25795</name>
</gene>
<proteinExistence type="predicted"/>
<keyword evidence="3" id="KW-0804">Transcription</keyword>
<keyword evidence="4" id="KW-0597">Phosphoprotein</keyword>
<evidence type="ECO:0000256" key="2">
    <source>
        <dbReference type="ARBA" id="ARBA00023125"/>
    </source>
</evidence>
<dbReference type="SUPFAM" id="SSF46689">
    <property type="entry name" value="Homeodomain-like"/>
    <property type="match status" value="2"/>
</dbReference>
<dbReference type="RefSeq" id="WP_204606032.1">
    <property type="nucleotide sequence ID" value="NZ_JBHSED010000067.1"/>
</dbReference>
<dbReference type="Pfam" id="PF00072">
    <property type="entry name" value="Response_reg"/>
    <property type="match status" value="1"/>
</dbReference>
<dbReference type="Proteomes" id="UP001595755">
    <property type="component" value="Unassembled WGS sequence"/>
</dbReference>
<dbReference type="Gene3D" id="1.10.10.60">
    <property type="entry name" value="Homeodomain-like"/>
    <property type="match status" value="2"/>
</dbReference>
<dbReference type="InterPro" id="IPR020449">
    <property type="entry name" value="Tscrpt_reg_AraC-type_HTH"/>
</dbReference>
<reference evidence="9" key="1">
    <citation type="journal article" date="2019" name="Int. J. Syst. Evol. Microbiol.">
        <title>The Global Catalogue of Microorganisms (GCM) 10K type strain sequencing project: providing services to taxonomists for standard genome sequencing and annotation.</title>
        <authorList>
            <consortium name="The Broad Institute Genomics Platform"/>
            <consortium name="The Broad Institute Genome Sequencing Center for Infectious Disease"/>
            <person name="Wu L."/>
            <person name="Ma J."/>
        </authorList>
    </citation>
    <scope>NUCLEOTIDE SEQUENCE [LARGE SCALE GENOMIC DNA]</scope>
    <source>
        <strain evidence="9">CGMCC 4.1641</strain>
    </source>
</reference>
<feature type="region of interest" description="Disordered" evidence="5">
    <location>
        <begin position="252"/>
        <end position="271"/>
    </location>
</feature>
<evidence type="ECO:0000313" key="8">
    <source>
        <dbReference type="EMBL" id="MFC4306838.1"/>
    </source>
</evidence>
<dbReference type="EMBL" id="JBHSED010000067">
    <property type="protein sequence ID" value="MFC4306838.1"/>
    <property type="molecule type" value="Genomic_DNA"/>
</dbReference>
<dbReference type="SMART" id="SM00448">
    <property type="entry name" value="REC"/>
    <property type="match status" value="1"/>
</dbReference>
<comment type="caution">
    <text evidence="8">The sequence shown here is derived from an EMBL/GenBank/DDBJ whole genome shotgun (WGS) entry which is preliminary data.</text>
</comment>
<dbReference type="InterPro" id="IPR009057">
    <property type="entry name" value="Homeodomain-like_sf"/>
</dbReference>
<dbReference type="PROSITE" id="PS00041">
    <property type="entry name" value="HTH_ARAC_FAMILY_1"/>
    <property type="match status" value="1"/>
</dbReference>
<dbReference type="PRINTS" id="PR00032">
    <property type="entry name" value="HTHARAC"/>
</dbReference>
<feature type="domain" description="Response regulatory" evidence="7">
    <location>
        <begin position="5"/>
        <end position="124"/>
    </location>
</feature>
<name>A0ABV8SH20_9BACL</name>
<keyword evidence="1" id="KW-0805">Transcription regulation</keyword>
<evidence type="ECO:0000256" key="5">
    <source>
        <dbReference type="SAM" id="MobiDB-lite"/>
    </source>
</evidence>
<dbReference type="InterPro" id="IPR001789">
    <property type="entry name" value="Sig_transdc_resp-reg_receiver"/>
</dbReference>